<dbReference type="EMBL" id="CP036269">
    <property type="protein sequence ID" value="QDT45680.1"/>
    <property type="molecule type" value="Genomic_DNA"/>
</dbReference>
<accession>A0A517RP71</accession>
<organism evidence="2 3">
    <name type="scientific">Gimesia alba</name>
    <dbReference type="NCBI Taxonomy" id="2527973"/>
    <lineage>
        <taxon>Bacteria</taxon>
        <taxon>Pseudomonadati</taxon>
        <taxon>Planctomycetota</taxon>
        <taxon>Planctomycetia</taxon>
        <taxon>Planctomycetales</taxon>
        <taxon>Planctomycetaceae</taxon>
        <taxon>Gimesia</taxon>
    </lineage>
</organism>
<dbReference type="GO" id="GO:0016887">
    <property type="term" value="F:ATP hydrolysis activity"/>
    <property type="evidence" value="ECO:0007669"/>
    <property type="project" value="InterPro"/>
</dbReference>
<proteinExistence type="predicted"/>
<evidence type="ECO:0008006" key="4">
    <source>
        <dbReference type="Google" id="ProtNLM"/>
    </source>
</evidence>
<keyword evidence="1" id="KW-0175">Coiled coil</keyword>
<protein>
    <recommendedName>
        <fullName evidence="4">Large ATP-binding protein</fullName>
    </recommendedName>
</protein>
<feature type="coiled-coil region" evidence="1">
    <location>
        <begin position="417"/>
        <end position="478"/>
    </location>
</feature>
<evidence type="ECO:0000313" key="2">
    <source>
        <dbReference type="EMBL" id="QDT45680.1"/>
    </source>
</evidence>
<sequence length="650" mass="72831">MSKAKEKKDWLASIVDKSDCKKSSVEEILAKGRIQASPVAAAPKHLLLKELRFSGDKVGVEGEGPFEFKWLNLEQGLWGIVSDKNLKGKTSVFEMIRWLLKGQSSSHFQDDVKNWIRKASLCFCIDEIDYEVQFENEEELRGKLSRISKDGKKRKIGSFCSEEEYADTMSDFFMRQFSIDAIPIYKNKQEGGGTTTLHDWQAIAGVMFIGTNYDTLLGELPFATGLPPKLLQIFLGLPWVSTHTAINAYLRECIREIEDDELFLEKQHESKAERIDKLKQSLDPKQKQLKELVKSENVAEMLTKASKNLSQNKDSEILLVSKIVNAKNILSQCEAAYLEDQRELQIHVDSTAANAVFRVLNPTCCPRCDKKISEVKKAAEAETHNCSVCGKKVTSDEDSADVEQQLNQRLIASKMSLRESKKILKELEEKLESSQQAAAKIEDSIRKLSKKMGQVGEQVQLEKEIAVIIARLEELQEDESTPSLQEQTVKILNVADKETKARFKETQSQLLESVSQRIVEFSNKLGMTNLTNASLKGNLNLTLTKGGNQTSYSKVTPGEKLRLKVATVLALISVGEEHGLGRYPGVLLIDSPGNNELVAKDLDQLIAGLEDLANQFEHLQVFIASIASSAVLKHLDEANMKRAKKNEAIW</sequence>
<reference evidence="2 3" key="1">
    <citation type="submission" date="2019-02" db="EMBL/GenBank/DDBJ databases">
        <title>Deep-cultivation of Planctomycetes and their phenomic and genomic characterization uncovers novel biology.</title>
        <authorList>
            <person name="Wiegand S."/>
            <person name="Jogler M."/>
            <person name="Boedeker C."/>
            <person name="Pinto D."/>
            <person name="Vollmers J."/>
            <person name="Rivas-Marin E."/>
            <person name="Kohn T."/>
            <person name="Peeters S.H."/>
            <person name="Heuer A."/>
            <person name="Rast P."/>
            <person name="Oberbeckmann S."/>
            <person name="Bunk B."/>
            <person name="Jeske O."/>
            <person name="Meyerdierks A."/>
            <person name="Storesund J.E."/>
            <person name="Kallscheuer N."/>
            <person name="Luecker S."/>
            <person name="Lage O.M."/>
            <person name="Pohl T."/>
            <person name="Merkel B.J."/>
            <person name="Hornburger P."/>
            <person name="Mueller R.-W."/>
            <person name="Bruemmer F."/>
            <person name="Labrenz M."/>
            <person name="Spormann A.M."/>
            <person name="Op den Camp H."/>
            <person name="Overmann J."/>
            <person name="Amann R."/>
            <person name="Jetten M.S.M."/>
            <person name="Mascher T."/>
            <person name="Medema M.H."/>
            <person name="Devos D.P."/>
            <person name="Kaster A.-K."/>
            <person name="Ovreas L."/>
            <person name="Rohde M."/>
            <person name="Galperin M.Y."/>
            <person name="Jogler C."/>
        </authorList>
    </citation>
    <scope>NUCLEOTIDE SEQUENCE [LARGE SCALE GENOMIC DNA]</scope>
    <source>
        <strain evidence="2 3">Pan241w</strain>
    </source>
</reference>
<dbReference type="InterPro" id="IPR027417">
    <property type="entry name" value="P-loop_NTPase"/>
</dbReference>
<dbReference type="KEGG" id="gaz:Pan241w_58070"/>
<dbReference type="RefSeq" id="WP_145222573.1">
    <property type="nucleotide sequence ID" value="NZ_CP036269.1"/>
</dbReference>
<evidence type="ECO:0000313" key="3">
    <source>
        <dbReference type="Proteomes" id="UP000317171"/>
    </source>
</evidence>
<name>A0A517RP71_9PLAN</name>
<keyword evidence="3" id="KW-1185">Reference proteome</keyword>
<dbReference type="OrthoDB" id="6397230at2"/>
<dbReference type="Gene3D" id="3.40.50.300">
    <property type="entry name" value="P-loop containing nucleotide triphosphate hydrolases"/>
    <property type="match status" value="2"/>
</dbReference>
<dbReference type="GO" id="GO:0006302">
    <property type="term" value="P:double-strand break repair"/>
    <property type="evidence" value="ECO:0007669"/>
    <property type="project" value="InterPro"/>
</dbReference>
<evidence type="ECO:0000256" key="1">
    <source>
        <dbReference type="SAM" id="Coils"/>
    </source>
</evidence>
<dbReference type="AlphaFoldDB" id="A0A517RP71"/>
<dbReference type="Proteomes" id="UP000317171">
    <property type="component" value="Chromosome"/>
</dbReference>
<dbReference type="SUPFAM" id="SSF52540">
    <property type="entry name" value="P-loop containing nucleoside triphosphate hydrolases"/>
    <property type="match status" value="1"/>
</dbReference>
<gene>
    <name evidence="2" type="ORF">Pan241w_58070</name>
</gene>